<reference evidence="1" key="1">
    <citation type="submission" date="2009-08" db="EMBL/GenBank/DDBJ databases">
        <authorList>
            <person name="Cheung F."/>
            <person name="Xiao Y."/>
            <person name="Chan A."/>
            <person name="Moskal W."/>
            <person name="Town C.D."/>
        </authorList>
    </citation>
    <scope>NUCLEOTIDE SEQUENCE</scope>
</reference>
<protein>
    <submittedName>
        <fullName evidence="1">Uncharacterized protein</fullName>
    </submittedName>
</protein>
<evidence type="ECO:0000313" key="1">
    <source>
        <dbReference type="EMBL" id="ACU23557.1"/>
    </source>
</evidence>
<dbReference type="EMBL" id="BT098339">
    <property type="protein sequence ID" value="ACU23557.1"/>
    <property type="molecule type" value="mRNA"/>
</dbReference>
<accession>C6TKW7</accession>
<dbReference type="AlphaFoldDB" id="C6TKW7"/>
<proteinExistence type="evidence at transcript level"/>
<sequence length="79" mass="8916">MMTTVTATPSSAASPCFKLMILVDEGGSGAHEVFFLLPRLFYVRYFTFIDLICMEMWDGERVLRLRGAIKFCIFLGLAV</sequence>
<organism evidence="1">
    <name type="scientific">Glycine max</name>
    <name type="common">Soybean</name>
    <name type="synonym">Glycine hispida</name>
    <dbReference type="NCBI Taxonomy" id="3847"/>
    <lineage>
        <taxon>Eukaryota</taxon>
        <taxon>Viridiplantae</taxon>
        <taxon>Streptophyta</taxon>
        <taxon>Embryophyta</taxon>
        <taxon>Tracheophyta</taxon>
        <taxon>Spermatophyta</taxon>
        <taxon>Magnoliopsida</taxon>
        <taxon>eudicotyledons</taxon>
        <taxon>Gunneridae</taxon>
        <taxon>Pentapetalae</taxon>
        <taxon>rosids</taxon>
        <taxon>fabids</taxon>
        <taxon>Fabales</taxon>
        <taxon>Fabaceae</taxon>
        <taxon>Papilionoideae</taxon>
        <taxon>50 kb inversion clade</taxon>
        <taxon>NPAAA clade</taxon>
        <taxon>indigoferoid/millettioid clade</taxon>
        <taxon>Phaseoleae</taxon>
        <taxon>Glycine</taxon>
        <taxon>Glycine subgen. Soja</taxon>
    </lineage>
</organism>
<name>C6TKW7_SOYBN</name>